<dbReference type="AlphaFoldDB" id="C7ZG20"/>
<organism evidence="3 4">
    <name type="scientific">Fusarium vanettenii (strain ATCC MYA-4622 / CBS 123669 / FGSC 9596 / NRRL 45880 / 77-13-4)</name>
    <name type="common">Fusarium solani subsp. pisi</name>
    <dbReference type="NCBI Taxonomy" id="660122"/>
    <lineage>
        <taxon>Eukaryota</taxon>
        <taxon>Fungi</taxon>
        <taxon>Dikarya</taxon>
        <taxon>Ascomycota</taxon>
        <taxon>Pezizomycotina</taxon>
        <taxon>Sordariomycetes</taxon>
        <taxon>Hypocreomycetidae</taxon>
        <taxon>Hypocreales</taxon>
        <taxon>Nectriaceae</taxon>
        <taxon>Fusarium</taxon>
        <taxon>Fusarium solani species complex</taxon>
        <taxon>Fusarium vanettenii</taxon>
    </lineage>
</organism>
<evidence type="ECO:0000313" key="3">
    <source>
        <dbReference type="EMBL" id="EEU36981.1"/>
    </source>
</evidence>
<dbReference type="OrthoDB" id="5396681at2759"/>
<keyword evidence="1" id="KW-0472">Membrane</keyword>
<dbReference type="Proteomes" id="UP000005206">
    <property type="component" value="Chromosome 11"/>
</dbReference>
<dbReference type="InterPro" id="IPR058257">
    <property type="entry name" value="CorA-like_dom"/>
</dbReference>
<dbReference type="EMBL" id="GG698924">
    <property type="protein sequence ID" value="EEU36981.1"/>
    <property type="molecule type" value="Genomic_DNA"/>
</dbReference>
<feature type="transmembrane region" description="Helical" evidence="1">
    <location>
        <begin position="571"/>
        <end position="597"/>
    </location>
</feature>
<dbReference type="InParanoid" id="C7ZG20"/>
<dbReference type="RefSeq" id="XP_003042694.1">
    <property type="nucleotide sequence ID" value="XM_003042648.1"/>
</dbReference>
<sequence length="614" mass="70133">MEEVTYPSYQLTPQVVEAWLRYTIRNDSITVAVRPIDAIHFSCRNKICPPPVPTMAMDPHDRLVDLCENWSRYPCNLLRPLQLSSILERYRQWLKNDEKRLFDPTAENIGLLELSDGDDAHSRAELGCSRESFSYICCFHQVDPKFLDFVSSFGATDEPLDYHMTGFISHVTLDVSSERLLDIPKLGRSGRELRVQYLLRSLEGDVSLQGETTYNIRQMAVYHAFDLGTGKSIWINLKANKVMEHRLKEASNEFPVLGPKAMCSLAGCFAATLTIHMVHLEWCDEDWRECINDIEAKIRGVLTKAQTAQIDGRPKGVRRAFTLASTFSRTFTNGLPGQVMPVTSSLKTRIWKWLFPPNSYGDAADKAGAVSSHSISQLLRDAKTNDKDQIDRLMILDTFSFEEVQQLYYFGELLERFRLVLDLNDQTLRDIAQTYQGLQEREEFPAEIRDACKKEIASFIQGVHRIRKNLQIRNTQVKSLMAWLQEGKALFDGILQYRNVQIGRIFTESSEVQSEKMEGIAVKTEKETISMHVITFVTLAFLPAMLVATFFQSGLVEINENATNVSDSVEFHAFAFQLFISICLPLMFLTFALWIILSRCLSRRARDRAGLDQV</sequence>
<name>C7ZG20_FUSV7</name>
<dbReference type="HOGENOM" id="CLU_025521_2_0_1"/>
<dbReference type="GeneID" id="9664906"/>
<protein>
    <recommendedName>
        <fullName evidence="2">CorA-like transporter domain-containing protein</fullName>
    </recommendedName>
</protein>
<reference evidence="3 4" key="1">
    <citation type="journal article" date="2009" name="PLoS Genet.">
        <title>The genome of Nectria haematococca: contribution of supernumerary chromosomes to gene expansion.</title>
        <authorList>
            <person name="Coleman J.J."/>
            <person name="Rounsley S.D."/>
            <person name="Rodriguez-Carres M."/>
            <person name="Kuo A."/>
            <person name="Wasmann C.C."/>
            <person name="Grimwood J."/>
            <person name="Schmutz J."/>
            <person name="Taga M."/>
            <person name="White G.J."/>
            <person name="Zhou S."/>
            <person name="Schwartz D.C."/>
            <person name="Freitag M."/>
            <person name="Ma L.J."/>
            <person name="Danchin E.G."/>
            <person name="Henrissat B."/>
            <person name="Coutinho P.M."/>
            <person name="Nelson D.R."/>
            <person name="Straney D."/>
            <person name="Napoli C.A."/>
            <person name="Barker B.M."/>
            <person name="Gribskov M."/>
            <person name="Rep M."/>
            <person name="Kroken S."/>
            <person name="Molnar I."/>
            <person name="Rensing C."/>
            <person name="Kennell J.C."/>
            <person name="Zamora J."/>
            <person name="Farman M.L."/>
            <person name="Selker E.U."/>
            <person name="Salamov A."/>
            <person name="Shapiro H."/>
            <person name="Pangilinan J."/>
            <person name="Lindquist E."/>
            <person name="Lamers C."/>
            <person name="Grigoriev I.V."/>
            <person name="Geiser D.M."/>
            <person name="Covert S.F."/>
            <person name="Temporini E."/>
            <person name="Vanetten H.D."/>
        </authorList>
    </citation>
    <scope>NUCLEOTIDE SEQUENCE [LARGE SCALE GENOMIC DNA]</scope>
    <source>
        <strain evidence="4">ATCC MYA-4622 / CBS 123669 / FGSC 9596 / NRRL 45880 / 77-13-4</strain>
    </source>
</reference>
<dbReference type="eggNOG" id="ENOG502SSBC">
    <property type="taxonomic scope" value="Eukaryota"/>
</dbReference>
<feature type="transmembrane region" description="Helical" evidence="1">
    <location>
        <begin position="533"/>
        <end position="551"/>
    </location>
</feature>
<feature type="domain" description="CorA-like transporter" evidence="2">
    <location>
        <begin position="67"/>
        <end position="119"/>
    </location>
</feature>
<dbReference type="OMA" id="HLLYCHW"/>
<keyword evidence="1" id="KW-1133">Transmembrane helix</keyword>
<proteinExistence type="predicted"/>
<feature type="domain" description="CorA-like transporter" evidence="2">
    <location>
        <begin position="120"/>
        <end position="305"/>
    </location>
</feature>
<evidence type="ECO:0000256" key="1">
    <source>
        <dbReference type="SAM" id="Phobius"/>
    </source>
</evidence>
<dbReference type="VEuPathDB" id="FungiDB:NECHADRAFT_52101"/>
<dbReference type="STRING" id="660122.C7ZG20"/>
<keyword evidence="4" id="KW-1185">Reference proteome</keyword>
<dbReference type="Pfam" id="PF26616">
    <property type="entry name" value="CorA-like"/>
    <property type="match status" value="2"/>
</dbReference>
<evidence type="ECO:0000313" key="4">
    <source>
        <dbReference type="Proteomes" id="UP000005206"/>
    </source>
</evidence>
<accession>C7ZG20</accession>
<dbReference type="KEGG" id="nhe:NECHADRAFT_52101"/>
<evidence type="ECO:0000259" key="2">
    <source>
        <dbReference type="Pfam" id="PF26616"/>
    </source>
</evidence>
<keyword evidence="1" id="KW-0812">Transmembrane</keyword>
<gene>
    <name evidence="3" type="ORF">NECHADRAFT_52101</name>
</gene>